<dbReference type="SUPFAM" id="SSF56219">
    <property type="entry name" value="DNase I-like"/>
    <property type="match status" value="1"/>
</dbReference>
<dbReference type="InterPro" id="IPR000300">
    <property type="entry name" value="IPPc"/>
</dbReference>
<dbReference type="Proteomes" id="UP001283361">
    <property type="component" value="Unassembled WGS sequence"/>
</dbReference>
<dbReference type="Gene3D" id="3.60.10.10">
    <property type="entry name" value="Endonuclease/exonuclease/phosphatase"/>
    <property type="match status" value="1"/>
</dbReference>
<evidence type="ECO:0000259" key="2">
    <source>
        <dbReference type="SMART" id="SM00128"/>
    </source>
</evidence>
<dbReference type="GO" id="GO:0046856">
    <property type="term" value="P:phosphatidylinositol dephosphorylation"/>
    <property type="evidence" value="ECO:0007669"/>
    <property type="project" value="InterPro"/>
</dbReference>
<dbReference type="GO" id="GO:0005737">
    <property type="term" value="C:cytoplasm"/>
    <property type="evidence" value="ECO:0007669"/>
    <property type="project" value="TreeGrafter"/>
</dbReference>
<dbReference type="GO" id="GO:0001726">
    <property type="term" value="C:ruffle"/>
    <property type="evidence" value="ECO:0007669"/>
    <property type="project" value="TreeGrafter"/>
</dbReference>
<name>A0AAE0YW67_9GAST</name>
<dbReference type="InterPro" id="IPR041611">
    <property type="entry name" value="SKICH"/>
</dbReference>
<organism evidence="3 4">
    <name type="scientific">Elysia crispata</name>
    <name type="common">lettuce slug</name>
    <dbReference type="NCBI Taxonomy" id="231223"/>
    <lineage>
        <taxon>Eukaryota</taxon>
        <taxon>Metazoa</taxon>
        <taxon>Spiralia</taxon>
        <taxon>Lophotrochozoa</taxon>
        <taxon>Mollusca</taxon>
        <taxon>Gastropoda</taxon>
        <taxon>Heterobranchia</taxon>
        <taxon>Euthyneura</taxon>
        <taxon>Panpulmonata</taxon>
        <taxon>Sacoglossa</taxon>
        <taxon>Placobranchoidea</taxon>
        <taxon>Plakobranchidae</taxon>
        <taxon>Elysia</taxon>
    </lineage>
</organism>
<dbReference type="InterPro" id="IPR036691">
    <property type="entry name" value="Endo/exonu/phosph_ase_sf"/>
</dbReference>
<dbReference type="GO" id="GO:0005886">
    <property type="term" value="C:plasma membrane"/>
    <property type="evidence" value="ECO:0007669"/>
    <property type="project" value="TreeGrafter"/>
</dbReference>
<reference evidence="3" key="1">
    <citation type="journal article" date="2023" name="G3 (Bethesda)">
        <title>A reference genome for the long-term kleptoplast-retaining sea slug Elysia crispata morphotype clarki.</title>
        <authorList>
            <person name="Eastman K.E."/>
            <person name="Pendleton A.L."/>
            <person name="Shaikh M.A."/>
            <person name="Suttiyut T."/>
            <person name="Ogas R."/>
            <person name="Tomko P."/>
            <person name="Gavelis G."/>
            <person name="Widhalm J.R."/>
            <person name="Wisecaver J.H."/>
        </authorList>
    </citation>
    <scope>NUCLEOTIDE SEQUENCE</scope>
    <source>
        <strain evidence="3">ECLA1</strain>
    </source>
</reference>
<keyword evidence="4" id="KW-1185">Reference proteome</keyword>
<gene>
    <name evidence="3" type="ORF">RRG08_061085</name>
</gene>
<dbReference type="AlphaFoldDB" id="A0AAE0YW67"/>
<evidence type="ECO:0000256" key="1">
    <source>
        <dbReference type="ARBA" id="ARBA00005910"/>
    </source>
</evidence>
<dbReference type="SMART" id="SM00128">
    <property type="entry name" value="IPPc"/>
    <property type="match status" value="1"/>
</dbReference>
<dbReference type="PANTHER" id="PTHR11200">
    <property type="entry name" value="INOSITOL 5-PHOSPHATASE"/>
    <property type="match status" value="1"/>
</dbReference>
<protein>
    <recommendedName>
        <fullName evidence="2">Inositol polyphosphate-related phosphatase domain-containing protein</fullName>
    </recommendedName>
</protein>
<feature type="domain" description="Inositol polyphosphate-related phosphatase" evidence="2">
    <location>
        <begin position="17"/>
        <end position="312"/>
    </location>
</feature>
<proteinExistence type="inferred from homology"/>
<comment type="caution">
    <text evidence="3">The sequence shown here is derived from an EMBL/GenBank/DDBJ whole genome shotgun (WGS) entry which is preliminary data.</text>
</comment>
<dbReference type="EMBL" id="JAWDGP010005286">
    <property type="protein sequence ID" value="KAK3758238.1"/>
    <property type="molecule type" value="Genomic_DNA"/>
</dbReference>
<dbReference type="InterPro" id="IPR046985">
    <property type="entry name" value="IP5"/>
</dbReference>
<evidence type="ECO:0000313" key="4">
    <source>
        <dbReference type="Proteomes" id="UP001283361"/>
    </source>
</evidence>
<evidence type="ECO:0000313" key="3">
    <source>
        <dbReference type="EMBL" id="KAK3758238.1"/>
    </source>
</evidence>
<comment type="similarity">
    <text evidence="1">Belongs to the inositol 1,4,5-trisphosphate 5-phosphatase type II family.</text>
</comment>
<dbReference type="PANTHER" id="PTHR11200:SF275">
    <property type="entry name" value="LD06095P"/>
    <property type="match status" value="1"/>
</dbReference>
<dbReference type="Pfam" id="PF17751">
    <property type="entry name" value="SKICH"/>
    <property type="match status" value="1"/>
</dbReference>
<dbReference type="Pfam" id="PF22669">
    <property type="entry name" value="Exo_endo_phos2"/>
    <property type="match status" value="1"/>
</dbReference>
<dbReference type="Gene3D" id="2.60.40.2840">
    <property type="match status" value="1"/>
</dbReference>
<dbReference type="GO" id="GO:0004439">
    <property type="term" value="F:phosphatidylinositol-4,5-bisphosphate 5-phosphatase activity"/>
    <property type="evidence" value="ECO:0007669"/>
    <property type="project" value="TreeGrafter"/>
</dbReference>
<accession>A0AAE0YW67</accession>
<sequence>MASLLRNNVIIRALSRISLRIYLLTWNVNGKPPPDEFTDLLHLEESPLPDIFAIGLQEVSGYDWESAFTDVLHRCSFVRIKSRKLQGIHTFLFVHRSMLPYVSNVESELTRTGFGGYWGNKGASTVRLDFKGVNIVIVNCHLAAHREEVMARIEDVDAILESQKFKDVDSDNILDHDYVFWIGDMNFRVDQLSRDRVLELILRRDYQTLLQYDQLNMVKAERLIFENFEEGVVDFPPTYKFDIDTDVYDSSDKKRVPAYTDRILYFYHNTDYGPLKLNADVLSYRSHPNYKSSDHRPVSALMAFSVPSKHIHGPVTFELQNTQRCKENDHKFRYKIRKDFATSADDWIGLFKADFPDFDCFLKYQWVTQAKYLTSADRHASVTFSASQLSSLDDDTYVLCYMTRKGSLCGISPEFELTSTM</sequence>